<dbReference type="OrthoDB" id="9766107at2"/>
<sequence length="610" mass="69810">MMSERINMKVYFLCTWLFSVFLSSHFLNSIPNETFRDQLHTLMVLVTYGLMYQGPAIVSYWLLRRWRNVAVAFSILLAVLGHVLVFVDSHLYDLYGFHLNGFVWNLLTSPGGIDSLGADQTNVLVTLGYVSVLAALHIGGLYMALRLSRFHFPVIKVLILLFFITFAERGVYGYSKAQLYGPVLERGDAIFLYQTTSINSFLKRMGIKVEQVSQVSMSQNESRQLNYPKVPIVISKVNKPLNIIMLVSESMRWDLLSPTVMPNMSAFAEKAWNFTRHYSGGNGTRQGLFALFYGLQGNYWDVFLRNQQGPVLFDVLNQYNYQYFIYTSAKFSYPEFDRTIFSAIPPEKLIENNRGEPWKRDRKNTTALINAIQTRDHSRPFYGFLFYESTHARYSFPDNAALRNDYLQSLDYTGLSRKELAPQIKGMKARYDNAAYGIDIQLQRIVESLENSGDIDNTLLIVTGDHGEEFMERGRWGHNSAFTDWQVRVPMIVWMPGSIAKKVTQRTSHMDVPATILSRLGIENPTKDYSLGTDLSFPLETNNVVVASWSDIGLINDFGKLVIPFKSTTQHKNLAMSLDDEVVDGKKLLSQMQPEILKALNDAHYYYNKE</sequence>
<protein>
    <submittedName>
        <fullName evidence="4">Putative hydrolase of alkaline phosphatase superfamily</fullName>
    </submittedName>
</protein>
<keyword evidence="1" id="KW-1133">Transmembrane helix</keyword>
<dbReference type="EMBL" id="CP003985">
    <property type="protein sequence ID" value="AGF77292.1"/>
    <property type="molecule type" value="Genomic_DNA"/>
</dbReference>
<dbReference type="Pfam" id="PF11893">
    <property type="entry name" value="DUF3413"/>
    <property type="match status" value="1"/>
</dbReference>
<dbReference type="Pfam" id="PF00884">
    <property type="entry name" value="Sulfatase"/>
    <property type="match status" value="1"/>
</dbReference>
<dbReference type="InterPro" id="IPR000917">
    <property type="entry name" value="Sulfatase_N"/>
</dbReference>
<dbReference type="SUPFAM" id="SSF53649">
    <property type="entry name" value="Alkaline phosphatase-like"/>
    <property type="match status" value="1"/>
</dbReference>
<feature type="transmembrane region" description="Helical" evidence="1">
    <location>
        <begin position="157"/>
        <end position="175"/>
    </location>
</feature>
<dbReference type="eggNOG" id="COG3083">
    <property type="taxonomic scope" value="Bacteria"/>
</dbReference>
<organism evidence="4 5">
    <name type="scientific">Desulfocapsa sulfexigens (strain DSM 10523 / SB164P1)</name>
    <dbReference type="NCBI Taxonomy" id="1167006"/>
    <lineage>
        <taxon>Bacteria</taxon>
        <taxon>Pseudomonadati</taxon>
        <taxon>Thermodesulfobacteriota</taxon>
        <taxon>Desulfobulbia</taxon>
        <taxon>Desulfobulbales</taxon>
        <taxon>Desulfocapsaceae</taxon>
        <taxon>Desulfocapsa</taxon>
    </lineage>
</organism>
<evidence type="ECO:0000259" key="3">
    <source>
        <dbReference type="Pfam" id="PF11893"/>
    </source>
</evidence>
<keyword evidence="5" id="KW-1185">Reference proteome</keyword>
<dbReference type="PANTHER" id="PTHR43751">
    <property type="entry name" value="SULFATASE"/>
    <property type="match status" value="1"/>
</dbReference>
<evidence type="ECO:0000259" key="2">
    <source>
        <dbReference type="Pfam" id="PF00884"/>
    </source>
</evidence>
<dbReference type="PIRSF" id="PIRSF004950">
    <property type="entry name" value="Mmb_sulf_HI0842"/>
    <property type="match status" value="1"/>
</dbReference>
<evidence type="ECO:0000256" key="1">
    <source>
        <dbReference type="SAM" id="Phobius"/>
    </source>
</evidence>
<proteinExistence type="predicted"/>
<gene>
    <name evidence="4" type="ordered locus">UWK_00714</name>
</gene>
<reference evidence="5" key="1">
    <citation type="journal article" date="2013" name="Stand. Genomic Sci.">
        <title>Complete genome sequence of Desulfocapsa sulfexigens, a marine deltaproteobacterium specialized in disproportionating inorganic sulfur compounds.</title>
        <authorList>
            <person name="Finster K.W."/>
            <person name="Kjeldsen K.U."/>
            <person name="Kube M."/>
            <person name="Reinhardt R."/>
            <person name="Mussmann M."/>
            <person name="Amann R."/>
            <person name="Schreiber L."/>
        </authorList>
    </citation>
    <scope>NUCLEOTIDE SEQUENCE [LARGE SCALE GENOMIC DNA]</scope>
    <source>
        <strain evidence="5">DSM 10523 / SB164P1</strain>
    </source>
</reference>
<dbReference type="AlphaFoldDB" id="M1P6E6"/>
<feature type="domain" description="Sulfatase N-terminal" evidence="2">
    <location>
        <begin position="242"/>
        <end position="522"/>
    </location>
</feature>
<dbReference type="Gene3D" id="3.40.720.10">
    <property type="entry name" value="Alkaline Phosphatase, subunit A"/>
    <property type="match status" value="1"/>
</dbReference>
<dbReference type="KEGG" id="dsf:UWK_00714"/>
<dbReference type="InterPro" id="IPR024588">
    <property type="entry name" value="YejM_N"/>
</dbReference>
<dbReference type="Proteomes" id="UP000011721">
    <property type="component" value="Chromosome"/>
</dbReference>
<feature type="transmembrane region" description="Helical" evidence="1">
    <location>
        <begin position="69"/>
        <end position="87"/>
    </location>
</feature>
<dbReference type="PATRIC" id="fig|1167006.5.peg.810"/>
<accession>M1P6E6</accession>
<dbReference type="STRING" id="1167006.UWK_00714"/>
<feature type="transmembrane region" description="Helical" evidence="1">
    <location>
        <begin position="39"/>
        <end position="62"/>
    </location>
</feature>
<dbReference type="CDD" id="cd16148">
    <property type="entry name" value="sulfatase_like"/>
    <property type="match status" value="1"/>
</dbReference>
<feature type="transmembrane region" description="Helical" evidence="1">
    <location>
        <begin position="123"/>
        <end position="145"/>
    </location>
</feature>
<keyword evidence="1" id="KW-0812">Transmembrane</keyword>
<feature type="domain" description="Inner membrane protein YejM N-terminal" evidence="3">
    <location>
        <begin position="61"/>
        <end position="232"/>
    </location>
</feature>
<dbReference type="GO" id="GO:0016787">
    <property type="term" value="F:hydrolase activity"/>
    <property type="evidence" value="ECO:0007669"/>
    <property type="project" value="UniProtKB-KW"/>
</dbReference>
<dbReference type="PANTHER" id="PTHR43751:SF3">
    <property type="entry name" value="SULFATASE N-TERMINAL DOMAIN-CONTAINING PROTEIN"/>
    <property type="match status" value="1"/>
</dbReference>
<name>M1P6E6_DESSD</name>
<dbReference type="HOGENOM" id="CLU_030247_1_0_7"/>
<keyword evidence="1" id="KW-0472">Membrane</keyword>
<dbReference type="InterPro" id="IPR017850">
    <property type="entry name" value="Alkaline_phosphatase_core_sf"/>
</dbReference>
<evidence type="ECO:0000313" key="4">
    <source>
        <dbReference type="EMBL" id="AGF77292.1"/>
    </source>
</evidence>
<keyword evidence="4" id="KW-0378">Hydrolase</keyword>
<evidence type="ECO:0000313" key="5">
    <source>
        <dbReference type="Proteomes" id="UP000011721"/>
    </source>
</evidence>
<dbReference type="RefSeq" id="WP_015402988.1">
    <property type="nucleotide sequence ID" value="NC_020304.1"/>
</dbReference>
<dbReference type="InterPro" id="IPR052701">
    <property type="entry name" value="GAG_Ulvan_Degrading_Sulfatases"/>
</dbReference>
<dbReference type="InterPro" id="IPR012159">
    <property type="entry name" value="YejM-like"/>
</dbReference>